<keyword evidence="1" id="KW-0479">Metal-binding</keyword>
<dbReference type="PROSITE" id="PS50234">
    <property type="entry name" value="VWFA"/>
    <property type="match status" value="1"/>
</dbReference>
<evidence type="ECO:0000313" key="8">
    <source>
        <dbReference type="EMBL" id="ONK54842.1"/>
    </source>
</evidence>
<dbReference type="Proteomes" id="UP000243459">
    <property type="component" value="Unassembled WGS sequence"/>
</dbReference>
<dbReference type="GO" id="GO:0008270">
    <property type="term" value="F:zinc ion binding"/>
    <property type="evidence" value="ECO:0007669"/>
    <property type="project" value="UniProtKB-KW"/>
</dbReference>
<feature type="compositionally biased region" description="Pro residues" evidence="5">
    <location>
        <begin position="70"/>
        <end position="83"/>
    </location>
</feature>
<feature type="region of interest" description="Disordered" evidence="5">
    <location>
        <begin position="358"/>
        <end position="379"/>
    </location>
</feature>
<gene>
    <name evidence="8" type="ORF">A4U43_UnF10690</name>
</gene>
<dbReference type="PANTHER" id="PTHR10579">
    <property type="entry name" value="CALCIUM-ACTIVATED CHLORIDE CHANNEL REGULATOR"/>
    <property type="match status" value="1"/>
</dbReference>
<evidence type="ECO:0000259" key="6">
    <source>
        <dbReference type="PROSITE" id="PS50089"/>
    </source>
</evidence>
<evidence type="ECO:0008006" key="10">
    <source>
        <dbReference type="Google" id="ProtNLM"/>
    </source>
</evidence>
<keyword evidence="2 4" id="KW-0863">Zinc-finger</keyword>
<dbReference type="Gene3D" id="3.40.50.410">
    <property type="entry name" value="von Willebrand factor, type A domain"/>
    <property type="match status" value="1"/>
</dbReference>
<proteinExistence type="predicted"/>
<evidence type="ECO:0000256" key="5">
    <source>
        <dbReference type="SAM" id="MobiDB-lite"/>
    </source>
</evidence>
<evidence type="ECO:0000256" key="2">
    <source>
        <dbReference type="ARBA" id="ARBA00022771"/>
    </source>
</evidence>
<dbReference type="AlphaFoldDB" id="A0A1R3L5E5"/>
<organism evidence="8 9">
    <name type="scientific">Asparagus officinalis</name>
    <name type="common">Garden asparagus</name>
    <dbReference type="NCBI Taxonomy" id="4686"/>
    <lineage>
        <taxon>Eukaryota</taxon>
        <taxon>Viridiplantae</taxon>
        <taxon>Streptophyta</taxon>
        <taxon>Embryophyta</taxon>
        <taxon>Tracheophyta</taxon>
        <taxon>Spermatophyta</taxon>
        <taxon>Magnoliopsida</taxon>
        <taxon>Liliopsida</taxon>
        <taxon>Asparagales</taxon>
        <taxon>Asparagaceae</taxon>
        <taxon>Asparagoideae</taxon>
        <taxon>Asparagus</taxon>
    </lineage>
</organism>
<dbReference type="InterPro" id="IPR036465">
    <property type="entry name" value="vWFA_dom_sf"/>
</dbReference>
<evidence type="ECO:0000256" key="4">
    <source>
        <dbReference type="PROSITE-ProRule" id="PRU00175"/>
    </source>
</evidence>
<evidence type="ECO:0000256" key="1">
    <source>
        <dbReference type="ARBA" id="ARBA00022723"/>
    </source>
</evidence>
<keyword evidence="9" id="KW-1185">Reference proteome</keyword>
<dbReference type="SUPFAM" id="SSF53300">
    <property type="entry name" value="vWA-like"/>
    <property type="match status" value="1"/>
</dbReference>
<dbReference type="InterPro" id="IPR013083">
    <property type="entry name" value="Znf_RING/FYVE/PHD"/>
</dbReference>
<keyword evidence="3" id="KW-0862">Zinc</keyword>
<dbReference type="Gramene" id="ONK54842">
    <property type="protein sequence ID" value="ONK54842"/>
    <property type="gene ID" value="A4U43_UnF10690"/>
</dbReference>
<dbReference type="Gene3D" id="3.30.40.10">
    <property type="entry name" value="Zinc/RING finger domain, C3HC4 (zinc finger)"/>
    <property type="match status" value="1"/>
</dbReference>
<evidence type="ECO:0000313" key="9">
    <source>
        <dbReference type="Proteomes" id="UP000243459"/>
    </source>
</evidence>
<dbReference type="SMART" id="SM00184">
    <property type="entry name" value="RING"/>
    <property type="match status" value="1"/>
</dbReference>
<feature type="domain" description="RING-type" evidence="6">
    <location>
        <begin position="11"/>
        <end position="55"/>
    </location>
</feature>
<dbReference type="PROSITE" id="PS50089">
    <property type="entry name" value="ZF_RING_2"/>
    <property type="match status" value="1"/>
</dbReference>
<feature type="compositionally biased region" description="Polar residues" evidence="5">
    <location>
        <begin position="368"/>
        <end position="379"/>
    </location>
</feature>
<evidence type="ECO:0000256" key="3">
    <source>
        <dbReference type="ARBA" id="ARBA00022833"/>
    </source>
</evidence>
<dbReference type="SUPFAM" id="SSF57850">
    <property type="entry name" value="RING/U-box"/>
    <property type="match status" value="1"/>
</dbReference>
<reference evidence="9" key="1">
    <citation type="journal article" date="2017" name="Nat. Commun.">
        <title>The asparagus genome sheds light on the origin and evolution of a young Y chromosome.</title>
        <authorList>
            <person name="Harkess A."/>
            <person name="Zhou J."/>
            <person name="Xu C."/>
            <person name="Bowers J.E."/>
            <person name="Van der Hulst R."/>
            <person name="Ayyampalayam S."/>
            <person name="Mercati F."/>
            <person name="Riccardi P."/>
            <person name="McKain M.R."/>
            <person name="Kakrana A."/>
            <person name="Tang H."/>
            <person name="Ray J."/>
            <person name="Groenendijk J."/>
            <person name="Arikit S."/>
            <person name="Mathioni S.M."/>
            <person name="Nakano M."/>
            <person name="Shan H."/>
            <person name="Telgmann-Rauber A."/>
            <person name="Kanno A."/>
            <person name="Yue Z."/>
            <person name="Chen H."/>
            <person name="Li W."/>
            <person name="Chen Y."/>
            <person name="Xu X."/>
            <person name="Zhang Y."/>
            <person name="Luo S."/>
            <person name="Chen H."/>
            <person name="Gao J."/>
            <person name="Mao Z."/>
            <person name="Pires J.C."/>
            <person name="Luo M."/>
            <person name="Kudrna D."/>
            <person name="Wing R.A."/>
            <person name="Meyers B.C."/>
            <person name="Yi K."/>
            <person name="Kong H."/>
            <person name="Lavrijsen P."/>
            <person name="Sunseri F."/>
            <person name="Falavigna A."/>
            <person name="Ye Y."/>
            <person name="Leebens-Mack J.H."/>
            <person name="Chen G."/>
        </authorList>
    </citation>
    <scope>NUCLEOTIDE SEQUENCE [LARGE SCALE GENOMIC DNA]</scope>
    <source>
        <strain evidence="9">cv. DH0086</strain>
    </source>
</reference>
<dbReference type="InterPro" id="IPR002035">
    <property type="entry name" value="VWF_A"/>
</dbReference>
<evidence type="ECO:0000259" key="7">
    <source>
        <dbReference type="PROSITE" id="PS50234"/>
    </source>
</evidence>
<dbReference type="PANTHER" id="PTHR10579:SF55">
    <property type="entry name" value="E3 UBIQUITIN-PROTEIN LIGASE WAV3"/>
    <property type="match status" value="1"/>
</dbReference>
<feature type="domain" description="VWFA" evidence="7">
    <location>
        <begin position="236"/>
        <end position="358"/>
    </location>
</feature>
<dbReference type="Pfam" id="PF00097">
    <property type="entry name" value="zf-C3HC4"/>
    <property type="match status" value="1"/>
</dbReference>
<feature type="compositionally biased region" description="Gly residues" evidence="5">
    <location>
        <begin position="110"/>
        <end position="119"/>
    </location>
</feature>
<feature type="compositionally biased region" description="Basic residues" evidence="5">
    <location>
        <begin position="91"/>
        <end position="100"/>
    </location>
</feature>
<sequence>MTALRLSRNRCGICGEGVRSSVGAVFTAECSHAFHFPCISSRVRTQGCLVCPVCSVTWNDAPLLASSLQPPSPSPSPSPPAAPRPSASVPARRHRGRHSTRRDGERTSLGGSGGGGGGASINPKIYDDDESLQPSPTSQVADGLLQFNPIPEELEAEDGDKGDGDDDGIKAALTVVQDSLALVSTSRNHLTYVVSIKVKAPPLTPRPQSIAAAAPTLPVMIPHSLLDHPSCRPPIDLVTVLDVSGNMTATKLQMLKRAMRLVISSLGPGDRLSIVAFSVAAAKRLFPLRRMSRTGQRSARQIVDRLVICGTTQAQAQAQAQGDCSSASCMGDALRKATKVLEDRRERNPIATIMLLSDVQRQGHDQQKQQNVHATTPRR</sequence>
<dbReference type="InterPro" id="IPR051266">
    <property type="entry name" value="CLCR"/>
</dbReference>
<dbReference type="InterPro" id="IPR001841">
    <property type="entry name" value="Znf_RING"/>
</dbReference>
<feature type="region of interest" description="Disordered" evidence="5">
    <location>
        <begin position="67"/>
        <end position="142"/>
    </location>
</feature>
<dbReference type="OMA" id="QNVHATT"/>
<dbReference type="Pfam" id="PF13519">
    <property type="entry name" value="VWA_2"/>
    <property type="match status" value="1"/>
</dbReference>
<name>A0A1R3L5E5_ASPOF</name>
<dbReference type="EMBL" id="KV864085">
    <property type="protein sequence ID" value="ONK54842.1"/>
    <property type="molecule type" value="Genomic_DNA"/>
</dbReference>
<protein>
    <recommendedName>
        <fullName evidence="10">RING-type domain-containing protein</fullName>
    </recommendedName>
</protein>
<dbReference type="InterPro" id="IPR018957">
    <property type="entry name" value="Znf_C3HC4_RING-type"/>
</dbReference>
<accession>A0A1R3L5E5</accession>